<reference evidence="1" key="1">
    <citation type="submission" date="2023-07" db="EMBL/GenBank/DDBJ databases">
        <title>draft genome sequence of fig (Ficus carica).</title>
        <authorList>
            <person name="Takahashi T."/>
            <person name="Nishimura K."/>
        </authorList>
    </citation>
    <scope>NUCLEOTIDE SEQUENCE</scope>
</reference>
<dbReference type="Proteomes" id="UP001187192">
    <property type="component" value="Unassembled WGS sequence"/>
</dbReference>
<protein>
    <submittedName>
        <fullName evidence="1">Uncharacterized protein</fullName>
    </submittedName>
</protein>
<proteinExistence type="predicted"/>
<name>A0AA88DIW1_FICCA</name>
<evidence type="ECO:0000313" key="1">
    <source>
        <dbReference type="EMBL" id="GMN47484.1"/>
    </source>
</evidence>
<keyword evidence="2" id="KW-1185">Reference proteome</keyword>
<sequence>MSNSVSEYGGIARSGIGIEVEAAFGIGDEIRDLHPGRGRFSGWGKGQAYVPGLESRLGFGIEGLGRVQFWDEVEVGFWDQGQGQVSMPRSRSGSGFGIEVKFGFLDWRFPCWGQGRVSGRGLGSNFGIGVGIEF</sequence>
<evidence type="ECO:0000313" key="2">
    <source>
        <dbReference type="Proteomes" id="UP001187192"/>
    </source>
</evidence>
<gene>
    <name evidence="1" type="ORF">TIFTF001_016652</name>
</gene>
<dbReference type="AlphaFoldDB" id="A0AA88DIW1"/>
<accession>A0AA88DIW1</accession>
<dbReference type="EMBL" id="BTGU01000025">
    <property type="protein sequence ID" value="GMN47484.1"/>
    <property type="molecule type" value="Genomic_DNA"/>
</dbReference>
<comment type="caution">
    <text evidence="1">The sequence shown here is derived from an EMBL/GenBank/DDBJ whole genome shotgun (WGS) entry which is preliminary data.</text>
</comment>
<organism evidence="1 2">
    <name type="scientific">Ficus carica</name>
    <name type="common">Common fig</name>
    <dbReference type="NCBI Taxonomy" id="3494"/>
    <lineage>
        <taxon>Eukaryota</taxon>
        <taxon>Viridiplantae</taxon>
        <taxon>Streptophyta</taxon>
        <taxon>Embryophyta</taxon>
        <taxon>Tracheophyta</taxon>
        <taxon>Spermatophyta</taxon>
        <taxon>Magnoliopsida</taxon>
        <taxon>eudicotyledons</taxon>
        <taxon>Gunneridae</taxon>
        <taxon>Pentapetalae</taxon>
        <taxon>rosids</taxon>
        <taxon>fabids</taxon>
        <taxon>Rosales</taxon>
        <taxon>Moraceae</taxon>
        <taxon>Ficeae</taxon>
        <taxon>Ficus</taxon>
    </lineage>
</organism>